<dbReference type="HAMAP" id="MF_00378">
    <property type="entry name" value="Exonuc_7_L"/>
    <property type="match status" value="1"/>
</dbReference>
<evidence type="ECO:0000256" key="1">
    <source>
        <dbReference type="ARBA" id="ARBA00022490"/>
    </source>
</evidence>
<keyword evidence="3 5" id="KW-0378">Hydrolase</keyword>
<reference evidence="9" key="1">
    <citation type="submission" date="2020-10" db="EMBL/GenBank/DDBJ databases">
        <authorList>
            <person name="Gilroy R."/>
        </authorList>
    </citation>
    <scope>NUCLEOTIDE SEQUENCE</scope>
    <source>
        <strain evidence="9">CHK176-6737</strain>
    </source>
</reference>
<dbReference type="EC" id="3.1.11.6" evidence="5"/>
<organism evidence="9 10">
    <name type="scientific">Candidatus Scybalenecus merdavium</name>
    <dbReference type="NCBI Taxonomy" id="2840939"/>
    <lineage>
        <taxon>Bacteria</taxon>
        <taxon>Bacillati</taxon>
        <taxon>Bacillota</taxon>
        <taxon>Clostridia</taxon>
        <taxon>Eubacteriales</taxon>
        <taxon>Oscillospiraceae</taxon>
        <taxon>Oscillospiraceae incertae sedis</taxon>
        <taxon>Candidatus Scybalenecus</taxon>
    </lineage>
</organism>
<dbReference type="NCBIfam" id="TIGR00237">
    <property type="entry name" value="xseA"/>
    <property type="match status" value="1"/>
</dbReference>
<dbReference type="GO" id="GO:0008855">
    <property type="term" value="F:exodeoxyribonuclease VII activity"/>
    <property type="evidence" value="ECO:0007669"/>
    <property type="project" value="UniProtKB-UniRule"/>
</dbReference>
<comment type="caution">
    <text evidence="9">The sequence shown here is derived from an EMBL/GenBank/DDBJ whole genome shotgun (WGS) entry which is preliminary data.</text>
</comment>
<dbReference type="Pfam" id="PF02601">
    <property type="entry name" value="Exonuc_VII_L"/>
    <property type="match status" value="1"/>
</dbReference>
<evidence type="ECO:0000256" key="6">
    <source>
        <dbReference type="RuleBase" id="RU004355"/>
    </source>
</evidence>
<comment type="similarity">
    <text evidence="5 6">Belongs to the XseA family.</text>
</comment>
<evidence type="ECO:0000256" key="2">
    <source>
        <dbReference type="ARBA" id="ARBA00022722"/>
    </source>
</evidence>
<evidence type="ECO:0000313" key="9">
    <source>
        <dbReference type="EMBL" id="HIU69508.1"/>
    </source>
</evidence>
<dbReference type="InterPro" id="IPR003753">
    <property type="entry name" value="Exonuc_VII_L"/>
</dbReference>
<dbReference type="AlphaFoldDB" id="A0A9D1MVF7"/>
<dbReference type="CDD" id="cd04489">
    <property type="entry name" value="ExoVII_LU_OBF"/>
    <property type="match status" value="1"/>
</dbReference>
<dbReference type="GO" id="GO:0006308">
    <property type="term" value="P:DNA catabolic process"/>
    <property type="evidence" value="ECO:0007669"/>
    <property type="project" value="UniProtKB-UniRule"/>
</dbReference>
<keyword evidence="1 5" id="KW-0963">Cytoplasm</keyword>
<sequence>MQIITVSQLNTYLKAILEEDRNLSGLYISGEITNFKNYYRSGHLYFSLKDEEAQLKCVMFAFNAQRLKFMPQDGMRIICSGRVSVYARDGVYQLYVDDMQPDGVGAMTVAFEQLKEKLRKKGYFDESRKKLIPNRPQKIGVVTSPVGAALHDILTVTARRFPLAEIVLSPTAVQGEDAPAQIAAALDRLDQRSDIDVIIVGRGGGSLEDLNAFNAEIVADAVYRCNAPVVSAVGHETDFTICDFTADMRAPTPSAAAELVTVDRQSELAALDNALLNMQRLLFAKIDVEMQRVDALSEKSVLRDFSGVLQSHAEKLDAKRKRLRQAYRALLEKNSSRFSALCSQLDALSPLSVLARGYAIVTQGDGEDLPLQSVSGVDPGAQVTVQLQDGAMKCQVEEVLIRDKT</sequence>
<comment type="function">
    <text evidence="5">Bidirectionally degrades single-stranded DNA into large acid-insoluble oligonucleotides, which are then degraded further into small acid-soluble oligonucleotides.</text>
</comment>
<dbReference type="GO" id="GO:0009318">
    <property type="term" value="C:exodeoxyribonuclease VII complex"/>
    <property type="evidence" value="ECO:0007669"/>
    <property type="project" value="UniProtKB-UniRule"/>
</dbReference>
<dbReference type="GO" id="GO:0003676">
    <property type="term" value="F:nucleic acid binding"/>
    <property type="evidence" value="ECO:0007669"/>
    <property type="project" value="InterPro"/>
</dbReference>
<evidence type="ECO:0000256" key="4">
    <source>
        <dbReference type="ARBA" id="ARBA00022839"/>
    </source>
</evidence>
<dbReference type="InterPro" id="IPR020579">
    <property type="entry name" value="Exonuc_VII_lsu_C"/>
</dbReference>
<evidence type="ECO:0000256" key="5">
    <source>
        <dbReference type="HAMAP-Rule" id="MF_00378"/>
    </source>
</evidence>
<comment type="subunit">
    <text evidence="5">Heterooligomer composed of large and small subunits.</text>
</comment>
<evidence type="ECO:0000259" key="7">
    <source>
        <dbReference type="Pfam" id="PF02601"/>
    </source>
</evidence>
<dbReference type="Proteomes" id="UP000824125">
    <property type="component" value="Unassembled WGS sequence"/>
</dbReference>
<proteinExistence type="inferred from homology"/>
<keyword evidence="4 5" id="KW-0269">Exonuclease</keyword>
<name>A0A9D1MVF7_9FIRM</name>
<dbReference type="InterPro" id="IPR025824">
    <property type="entry name" value="OB-fold_nuc-bd_dom"/>
</dbReference>
<comment type="catalytic activity">
    <reaction evidence="5 6">
        <text>Exonucleolytic cleavage in either 5'- to 3'- or 3'- to 5'-direction to yield nucleoside 5'-phosphates.</text>
        <dbReference type="EC" id="3.1.11.6"/>
    </reaction>
</comment>
<dbReference type="EMBL" id="DVNM01000032">
    <property type="protein sequence ID" value="HIU69508.1"/>
    <property type="molecule type" value="Genomic_DNA"/>
</dbReference>
<comment type="subcellular location">
    <subcellularLocation>
        <location evidence="5 6">Cytoplasm</location>
    </subcellularLocation>
</comment>
<dbReference type="PANTHER" id="PTHR30008:SF0">
    <property type="entry name" value="EXODEOXYRIBONUCLEASE 7 LARGE SUBUNIT"/>
    <property type="match status" value="1"/>
</dbReference>
<dbReference type="PANTHER" id="PTHR30008">
    <property type="entry name" value="EXODEOXYRIBONUCLEASE 7 LARGE SUBUNIT"/>
    <property type="match status" value="1"/>
</dbReference>
<feature type="domain" description="OB-fold nucleic acid binding" evidence="8">
    <location>
        <begin position="4"/>
        <end position="100"/>
    </location>
</feature>
<evidence type="ECO:0000256" key="3">
    <source>
        <dbReference type="ARBA" id="ARBA00022801"/>
    </source>
</evidence>
<accession>A0A9D1MVF7</accession>
<evidence type="ECO:0000259" key="8">
    <source>
        <dbReference type="Pfam" id="PF13742"/>
    </source>
</evidence>
<feature type="domain" description="Exonuclease VII large subunit C-terminal" evidence="7">
    <location>
        <begin position="123"/>
        <end position="327"/>
    </location>
</feature>
<protein>
    <recommendedName>
        <fullName evidence="5">Exodeoxyribonuclease 7 large subunit</fullName>
        <ecNumber evidence="5">3.1.11.6</ecNumber>
    </recommendedName>
    <alternativeName>
        <fullName evidence="5">Exodeoxyribonuclease VII large subunit</fullName>
        <shortName evidence="5">Exonuclease VII large subunit</shortName>
    </alternativeName>
</protein>
<dbReference type="GO" id="GO:0005737">
    <property type="term" value="C:cytoplasm"/>
    <property type="evidence" value="ECO:0007669"/>
    <property type="project" value="UniProtKB-SubCell"/>
</dbReference>
<keyword evidence="2 5" id="KW-0540">Nuclease</keyword>
<evidence type="ECO:0000313" key="10">
    <source>
        <dbReference type="Proteomes" id="UP000824125"/>
    </source>
</evidence>
<reference evidence="9" key="2">
    <citation type="journal article" date="2021" name="PeerJ">
        <title>Extensive microbial diversity within the chicken gut microbiome revealed by metagenomics and culture.</title>
        <authorList>
            <person name="Gilroy R."/>
            <person name="Ravi A."/>
            <person name="Getino M."/>
            <person name="Pursley I."/>
            <person name="Horton D.L."/>
            <person name="Alikhan N.F."/>
            <person name="Baker D."/>
            <person name="Gharbi K."/>
            <person name="Hall N."/>
            <person name="Watson M."/>
            <person name="Adriaenssens E.M."/>
            <person name="Foster-Nyarko E."/>
            <person name="Jarju S."/>
            <person name="Secka A."/>
            <person name="Antonio M."/>
            <person name="Oren A."/>
            <person name="Chaudhuri R.R."/>
            <person name="La Ragione R."/>
            <person name="Hildebrand F."/>
            <person name="Pallen M.J."/>
        </authorList>
    </citation>
    <scope>NUCLEOTIDE SEQUENCE</scope>
    <source>
        <strain evidence="9">CHK176-6737</strain>
    </source>
</reference>
<gene>
    <name evidence="5 9" type="primary">xseA</name>
    <name evidence="9" type="ORF">IAD23_06065</name>
</gene>
<dbReference type="Pfam" id="PF13742">
    <property type="entry name" value="tRNA_anti_2"/>
    <property type="match status" value="1"/>
</dbReference>